<evidence type="ECO:0000256" key="2">
    <source>
        <dbReference type="ARBA" id="ARBA00022670"/>
    </source>
</evidence>
<dbReference type="EC" id="3.4.21.62" evidence="6"/>
<evidence type="ECO:0000313" key="12">
    <source>
        <dbReference type="Proteomes" id="UP001189429"/>
    </source>
</evidence>
<dbReference type="PANTHER" id="PTHR43806:SF11">
    <property type="entry name" value="CEREVISIN-RELATED"/>
    <property type="match status" value="1"/>
</dbReference>
<keyword evidence="2 7" id="KW-0645">Protease</keyword>
<keyword evidence="3 7" id="KW-0378">Hydrolase</keyword>
<keyword evidence="12" id="KW-1185">Reference proteome</keyword>
<name>A0ABN9XM00_9DINO</name>
<dbReference type="Gene3D" id="3.40.50.200">
    <property type="entry name" value="Peptidase S8/S53 domain"/>
    <property type="match status" value="1"/>
</dbReference>
<organism evidence="11 12">
    <name type="scientific">Prorocentrum cordatum</name>
    <dbReference type="NCBI Taxonomy" id="2364126"/>
    <lineage>
        <taxon>Eukaryota</taxon>
        <taxon>Sar</taxon>
        <taxon>Alveolata</taxon>
        <taxon>Dinophyceae</taxon>
        <taxon>Prorocentrales</taxon>
        <taxon>Prorocentraceae</taxon>
        <taxon>Prorocentrum</taxon>
    </lineage>
</organism>
<dbReference type="PRINTS" id="PR00723">
    <property type="entry name" value="SUBTILISIN"/>
</dbReference>
<dbReference type="InterPro" id="IPR023827">
    <property type="entry name" value="Peptidase_S8_Asp-AS"/>
</dbReference>
<feature type="compositionally biased region" description="Low complexity" evidence="9">
    <location>
        <begin position="547"/>
        <end position="576"/>
    </location>
</feature>
<dbReference type="SUPFAM" id="SSF52743">
    <property type="entry name" value="Subtilisin-like"/>
    <property type="match status" value="1"/>
</dbReference>
<protein>
    <recommendedName>
        <fullName evidence="6">subtilisin</fullName>
        <ecNumber evidence="6">3.4.21.62</ecNumber>
    </recommendedName>
</protein>
<dbReference type="InterPro" id="IPR023828">
    <property type="entry name" value="Peptidase_S8_Ser-AS"/>
</dbReference>
<evidence type="ECO:0000256" key="8">
    <source>
        <dbReference type="RuleBase" id="RU003355"/>
    </source>
</evidence>
<dbReference type="PROSITE" id="PS00136">
    <property type="entry name" value="SUBTILASE_ASP"/>
    <property type="match status" value="1"/>
</dbReference>
<feature type="active site" description="Charge relay system" evidence="7">
    <location>
        <position position="286"/>
    </location>
</feature>
<dbReference type="Pfam" id="PF00082">
    <property type="entry name" value="Peptidase_S8"/>
    <property type="match status" value="1"/>
</dbReference>
<evidence type="ECO:0000259" key="10">
    <source>
        <dbReference type="Pfam" id="PF00082"/>
    </source>
</evidence>
<feature type="active site" description="Charge relay system" evidence="7">
    <location>
        <position position="243"/>
    </location>
</feature>
<comment type="similarity">
    <text evidence="1 7 8">Belongs to the peptidase S8 family.</text>
</comment>
<reference evidence="11" key="1">
    <citation type="submission" date="2023-10" db="EMBL/GenBank/DDBJ databases">
        <authorList>
            <person name="Chen Y."/>
            <person name="Shah S."/>
            <person name="Dougan E. K."/>
            <person name="Thang M."/>
            <person name="Chan C."/>
        </authorList>
    </citation>
    <scope>NUCLEOTIDE SEQUENCE [LARGE SCALE GENOMIC DNA]</scope>
</reference>
<dbReference type="InterPro" id="IPR000209">
    <property type="entry name" value="Peptidase_S8/S53_dom"/>
</dbReference>
<evidence type="ECO:0000256" key="6">
    <source>
        <dbReference type="ARBA" id="ARBA00023619"/>
    </source>
</evidence>
<feature type="compositionally biased region" description="Pro residues" evidence="9">
    <location>
        <begin position="577"/>
        <end position="586"/>
    </location>
</feature>
<dbReference type="PROSITE" id="PS51892">
    <property type="entry name" value="SUBTILASE"/>
    <property type="match status" value="1"/>
</dbReference>
<dbReference type="PROSITE" id="PS00138">
    <property type="entry name" value="SUBTILASE_SER"/>
    <property type="match status" value="1"/>
</dbReference>
<feature type="region of interest" description="Disordered" evidence="9">
    <location>
        <begin position="505"/>
        <end position="600"/>
    </location>
</feature>
<feature type="active site" description="Charge relay system" evidence="7">
    <location>
        <position position="443"/>
    </location>
</feature>
<dbReference type="InterPro" id="IPR034193">
    <property type="entry name" value="PCSK9_ProteinaseK-like"/>
</dbReference>
<comment type="catalytic activity">
    <reaction evidence="5">
        <text>Hydrolysis of proteins with broad specificity for peptide bonds, and a preference for a large uncharged residue in P1. Hydrolyzes peptide amides.</text>
        <dbReference type="EC" id="3.4.21.62"/>
    </reaction>
</comment>
<keyword evidence="4 7" id="KW-0720">Serine protease</keyword>
<comment type="caution">
    <text evidence="11">The sequence shown here is derived from an EMBL/GenBank/DDBJ whole genome shotgun (WGS) entry which is preliminary data.</text>
</comment>
<evidence type="ECO:0000256" key="3">
    <source>
        <dbReference type="ARBA" id="ARBA00022801"/>
    </source>
</evidence>
<dbReference type="InterPro" id="IPR036852">
    <property type="entry name" value="Peptidase_S8/S53_dom_sf"/>
</dbReference>
<accession>A0ABN9XM00</accession>
<feature type="compositionally biased region" description="Low complexity" evidence="9">
    <location>
        <begin position="505"/>
        <end position="525"/>
    </location>
</feature>
<dbReference type="Proteomes" id="UP001189429">
    <property type="component" value="Unassembled WGS sequence"/>
</dbReference>
<evidence type="ECO:0000256" key="1">
    <source>
        <dbReference type="ARBA" id="ARBA00011073"/>
    </source>
</evidence>
<dbReference type="InterPro" id="IPR022398">
    <property type="entry name" value="Peptidase_S8_His-AS"/>
</dbReference>
<gene>
    <name evidence="11" type="ORF">PCOR1329_LOCUS77982</name>
</gene>
<evidence type="ECO:0000256" key="7">
    <source>
        <dbReference type="PROSITE-ProRule" id="PRU01240"/>
    </source>
</evidence>
<sequence>MAPVAILAQAILAQATRAPGWLECFWRSPSLLALYLQICVSLFSQMARVLLIASLGLARGAFALTPAGDPEVVQMLRGTPSTSMMRLGREFFTHADVPIYPRTNHGDTDVQRRSAPTMSSVPIYPHAVERHRLWILELVSNATDQELQFLCQGIQNCKMSNPGSGELPFVVVRLTLDELKSLLDEYPVLVKFAEEDVFETMNLEPIYADDSPLERQTYPWGIQSIKADGSRGRGVGVNVYVLDTGIRTTHDSFGGRAFAGVDVATTGSFTLCAPSSTTCAADRHGHGTHVAGTVGASTYGVADGATLWAMKVLDDLGYGYVMWSILAEQWVLSSGARPAVVSMSLVGVGRSIAEQDSIDKLVEDGVTVVVAAGNQNTDACGYNPSWISSAITVASYGGSVGSSPARSPFSNYGSCIDVWAPGSSILSTYHLSDTSLGTSSGTSMACPHVSGLAAIMYEAYPLAGSMTASQRWGLLTATNRSGWVTEIPESPPSVNLVAEAIPLKPSPTTSLTPSLTPAPTSSLTPSPTPSPTPSRSTSPINLPTPFPTLLTPSPTPSPTASLTPSPAPSPITSLTPSPAPAPPQAPAPTKTTPATQAVAGVGDPHLTNMYGERFDIYRTGVHVLLQIPRWAGPQETLLRLEADARRMGRMGDACSELYFQAVGISGIWTNQSHKLEFSAKSDDKPNSMRWTLFGKVEVKVVNGRTRLGLDYLNVFARNIAHTNYPVGGLLGEDDHSSVTTPPKACIKQLVLLERNGHPQFQATSA</sequence>
<evidence type="ECO:0000256" key="4">
    <source>
        <dbReference type="ARBA" id="ARBA00022825"/>
    </source>
</evidence>
<dbReference type="InterPro" id="IPR050131">
    <property type="entry name" value="Peptidase_S8_subtilisin-like"/>
</dbReference>
<dbReference type="PANTHER" id="PTHR43806">
    <property type="entry name" value="PEPTIDASE S8"/>
    <property type="match status" value="1"/>
</dbReference>
<dbReference type="CDD" id="cd04077">
    <property type="entry name" value="Peptidases_S8_PCSK9_ProteinaseK_like"/>
    <property type="match status" value="1"/>
</dbReference>
<evidence type="ECO:0000256" key="5">
    <source>
        <dbReference type="ARBA" id="ARBA00023529"/>
    </source>
</evidence>
<dbReference type="PROSITE" id="PS00137">
    <property type="entry name" value="SUBTILASE_HIS"/>
    <property type="match status" value="1"/>
</dbReference>
<evidence type="ECO:0000313" key="11">
    <source>
        <dbReference type="EMBL" id="CAK0900776.1"/>
    </source>
</evidence>
<feature type="domain" description="Peptidase S8/S53" evidence="10">
    <location>
        <begin position="236"/>
        <end position="471"/>
    </location>
</feature>
<proteinExistence type="inferred from homology"/>
<dbReference type="EMBL" id="CAUYUJ010020837">
    <property type="protein sequence ID" value="CAK0900776.1"/>
    <property type="molecule type" value="Genomic_DNA"/>
</dbReference>
<dbReference type="InterPro" id="IPR015500">
    <property type="entry name" value="Peptidase_S8_subtilisin-rel"/>
</dbReference>
<evidence type="ECO:0000256" key="9">
    <source>
        <dbReference type="SAM" id="MobiDB-lite"/>
    </source>
</evidence>